<keyword evidence="10" id="KW-1185">Reference proteome</keyword>
<protein>
    <submittedName>
        <fullName evidence="8">YihY family inner membrane protein</fullName>
    </submittedName>
</protein>
<feature type="transmembrane region" description="Helical" evidence="6">
    <location>
        <begin position="243"/>
        <end position="265"/>
    </location>
</feature>
<keyword evidence="5 6" id="KW-0472">Membrane</keyword>
<dbReference type="InterPro" id="IPR017039">
    <property type="entry name" value="Virul_fac_BrkB"/>
</dbReference>
<feature type="transmembrane region" description="Helical" evidence="6">
    <location>
        <begin position="142"/>
        <end position="165"/>
    </location>
</feature>
<dbReference type="PANTHER" id="PTHR30213:SF1">
    <property type="entry name" value="INNER MEMBRANE PROTEIN YHJD"/>
    <property type="match status" value="1"/>
</dbReference>
<comment type="caution">
    <text evidence="8">The sequence shown here is derived from an EMBL/GenBank/DDBJ whole genome shotgun (WGS) entry which is preliminary data.</text>
</comment>
<gene>
    <name evidence="8" type="ORF">FB380_002814</name>
    <name evidence="7" type="ORF">GCM10011589_10870</name>
</gene>
<evidence type="ECO:0000256" key="2">
    <source>
        <dbReference type="ARBA" id="ARBA00022475"/>
    </source>
</evidence>
<evidence type="ECO:0000313" key="8">
    <source>
        <dbReference type="EMBL" id="NIH68368.1"/>
    </source>
</evidence>
<dbReference type="EMBL" id="JAAMPA010000001">
    <property type="protein sequence ID" value="NIH68368.1"/>
    <property type="molecule type" value="Genomic_DNA"/>
</dbReference>
<accession>A0A846LSH1</accession>
<reference evidence="7" key="4">
    <citation type="submission" date="2024-05" db="EMBL/GenBank/DDBJ databases">
        <authorList>
            <person name="Sun Q."/>
            <person name="Zhou Y."/>
        </authorList>
    </citation>
    <scope>NUCLEOTIDE SEQUENCE</scope>
    <source>
        <strain evidence="7">CGMCC 4.5581</strain>
    </source>
</reference>
<feature type="transmembrane region" description="Helical" evidence="6">
    <location>
        <begin position="34"/>
        <end position="58"/>
    </location>
</feature>
<comment type="subcellular location">
    <subcellularLocation>
        <location evidence="1">Cell membrane</location>
        <topology evidence="1">Multi-pass membrane protein</topology>
    </subcellularLocation>
</comment>
<dbReference type="GO" id="GO:0005886">
    <property type="term" value="C:plasma membrane"/>
    <property type="evidence" value="ECO:0007669"/>
    <property type="project" value="UniProtKB-SubCell"/>
</dbReference>
<evidence type="ECO:0000256" key="5">
    <source>
        <dbReference type="ARBA" id="ARBA00023136"/>
    </source>
</evidence>
<dbReference type="AlphaFoldDB" id="A0A846LSH1"/>
<organism evidence="8 9">
    <name type="scientific">Modestobacter marinus</name>
    <dbReference type="NCBI Taxonomy" id="477641"/>
    <lineage>
        <taxon>Bacteria</taxon>
        <taxon>Bacillati</taxon>
        <taxon>Actinomycetota</taxon>
        <taxon>Actinomycetes</taxon>
        <taxon>Geodermatophilales</taxon>
        <taxon>Geodermatophilaceae</taxon>
        <taxon>Modestobacter</taxon>
    </lineage>
</organism>
<name>A0A846LSH1_9ACTN</name>
<sequence>MSVVEKLDRLQRRRRAAGFPIAVVYKYVDDSGPYLAALITYYAFVSLFPLLLLFSTILSNVLVNDPELQQQLLESAVSQFPVVGQQLGEPRGLSGGVLGVVVGILGSLYGALGVAQAIQYAMNTAWAVPRNSRPNPFLARGLSLLLVATAGLAVIGTTALATFTAGHAGSMGGSSRVLTVLGSVLINAVVFVFVFRLATARHLTIRQVLPGAVIAAVLWQLLQTFGVTYVSRVMTSASATNGVFALVLGLLAFLYLAAVVGVLCVEINVVRVNRLWPRALLTPFTDDVDLTPGDRRSYTGMAKAQRTKGFETVHVTFDPPDRSTD</sequence>
<feature type="transmembrane region" description="Helical" evidence="6">
    <location>
        <begin position="209"/>
        <end position="231"/>
    </location>
</feature>
<dbReference type="RefSeq" id="WP_229681880.1">
    <property type="nucleotide sequence ID" value="NZ_BAABJU010000023.1"/>
</dbReference>
<feature type="transmembrane region" description="Helical" evidence="6">
    <location>
        <begin position="177"/>
        <end position="197"/>
    </location>
</feature>
<evidence type="ECO:0000256" key="1">
    <source>
        <dbReference type="ARBA" id="ARBA00004651"/>
    </source>
</evidence>
<evidence type="ECO:0000256" key="6">
    <source>
        <dbReference type="SAM" id="Phobius"/>
    </source>
</evidence>
<proteinExistence type="predicted"/>
<dbReference type="EMBL" id="BMMI01000002">
    <property type="protein sequence ID" value="GGL56693.1"/>
    <property type="molecule type" value="Genomic_DNA"/>
</dbReference>
<reference evidence="10" key="2">
    <citation type="journal article" date="2019" name="Int. J. Syst. Evol. Microbiol.">
        <title>The Global Catalogue of Microorganisms (GCM) 10K type strain sequencing project: providing services to taxonomists for standard genome sequencing and annotation.</title>
        <authorList>
            <consortium name="The Broad Institute Genomics Platform"/>
            <consortium name="The Broad Institute Genome Sequencing Center for Infectious Disease"/>
            <person name="Wu L."/>
            <person name="Ma J."/>
        </authorList>
    </citation>
    <scope>NUCLEOTIDE SEQUENCE [LARGE SCALE GENOMIC DNA]</scope>
    <source>
        <strain evidence="10">CGMCC 4.5581</strain>
    </source>
</reference>
<keyword evidence="4 6" id="KW-1133">Transmembrane helix</keyword>
<dbReference type="PANTHER" id="PTHR30213">
    <property type="entry name" value="INNER MEMBRANE PROTEIN YHJD"/>
    <property type="match status" value="1"/>
</dbReference>
<dbReference type="Proteomes" id="UP000648663">
    <property type="component" value="Unassembled WGS sequence"/>
</dbReference>
<keyword evidence="3 6" id="KW-0812">Transmembrane</keyword>
<keyword evidence="2" id="KW-1003">Cell membrane</keyword>
<evidence type="ECO:0000256" key="3">
    <source>
        <dbReference type="ARBA" id="ARBA00022692"/>
    </source>
</evidence>
<evidence type="ECO:0000313" key="7">
    <source>
        <dbReference type="EMBL" id="GGL56693.1"/>
    </source>
</evidence>
<dbReference type="Pfam" id="PF03631">
    <property type="entry name" value="Virul_fac_BrkB"/>
    <property type="match status" value="1"/>
</dbReference>
<evidence type="ECO:0000313" key="10">
    <source>
        <dbReference type="Proteomes" id="UP000648663"/>
    </source>
</evidence>
<evidence type="ECO:0000313" key="9">
    <source>
        <dbReference type="Proteomes" id="UP000552836"/>
    </source>
</evidence>
<feature type="transmembrane region" description="Helical" evidence="6">
    <location>
        <begin position="97"/>
        <end position="121"/>
    </location>
</feature>
<reference evidence="8 9" key="3">
    <citation type="submission" date="2020-02" db="EMBL/GenBank/DDBJ databases">
        <title>Sequencing the genomes of 1000 actinobacteria strains.</title>
        <authorList>
            <person name="Klenk H.-P."/>
        </authorList>
    </citation>
    <scope>NUCLEOTIDE SEQUENCE [LARGE SCALE GENOMIC DNA]</scope>
    <source>
        <strain evidence="8 9">DSM 45201</strain>
    </source>
</reference>
<reference evidence="7" key="1">
    <citation type="journal article" date="2014" name="Int. J. Syst. Evol. Microbiol.">
        <title>Complete genome of a new Firmicutes species belonging to the dominant human colonic microbiota ('Ruminococcus bicirculans') reveals two chromosomes and a selective capacity to utilize plant glucans.</title>
        <authorList>
            <consortium name="NISC Comparative Sequencing Program"/>
            <person name="Wegmann U."/>
            <person name="Louis P."/>
            <person name="Goesmann A."/>
            <person name="Henrissat B."/>
            <person name="Duncan S.H."/>
            <person name="Flint H.J."/>
        </authorList>
    </citation>
    <scope>NUCLEOTIDE SEQUENCE</scope>
    <source>
        <strain evidence="7">CGMCC 4.5581</strain>
    </source>
</reference>
<dbReference type="Proteomes" id="UP000552836">
    <property type="component" value="Unassembled WGS sequence"/>
</dbReference>
<evidence type="ECO:0000256" key="4">
    <source>
        <dbReference type="ARBA" id="ARBA00022989"/>
    </source>
</evidence>